<keyword evidence="2" id="KW-0964">Secreted</keyword>
<dbReference type="SMART" id="SM00120">
    <property type="entry name" value="HX"/>
    <property type="match status" value="4"/>
</dbReference>
<dbReference type="PANTHER" id="PTHR22917">
    <property type="entry name" value="HEMOPEXIN DOMAIN-CONTAINING PROTEIN"/>
    <property type="match status" value="1"/>
</dbReference>
<feature type="compositionally biased region" description="Low complexity" evidence="8">
    <location>
        <begin position="81"/>
        <end position="110"/>
    </location>
</feature>
<sequence>MKIAAVVLLLVVATTFAADESCVGRCENGFDFRKKCQCDAMCKYYGSCCVDFDTTCRNKIARGDTFEVPEEMESNNSTAVTEPSTTINTTTLPPTTAAPTTAPTTTTPYVPTSPPDPEAVACSGLTFDAFMQLKNGSIYAFRGDYFFELDERSVRPGYPKRIKDVWGISGPIDAAFTRINCQGKTYLFKGNKYWRFDGDVMDDDYPRDISVGFQKIPSDVDAAFAIPSPGHHGKEKVYFFKGDQYYQYEFQHQPTHEECIRMTKSSPSVLFTRYTDMYCENSWDDLFTVLFQGMVGHKKGPHFIAKDWVGIKGPVDAVMVGRLYMSPNPTTAPFAGRSRGRGRHRGKGRKSQRARQSRSLFWEDFGLDYEERYHGAARPKKERGRRPPSYTDYDYSPMEYTDYEVDVQEKAMPVQNVYFFKKDKYYRVDLQTKRIDFANPPYPRSIAKFWLGCKDSLAEK</sequence>
<dbReference type="CTD" id="403026"/>
<dbReference type="OrthoDB" id="9898692at2759"/>
<dbReference type="InterPro" id="IPR001212">
    <property type="entry name" value="Somatomedin_B_dom"/>
</dbReference>
<feature type="repeat" description="Hemopexin" evidence="7">
    <location>
        <begin position="124"/>
        <end position="168"/>
    </location>
</feature>
<dbReference type="GO" id="GO:0006955">
    <property type="term" value="P:immune response"/>
    <property type="evidence" value="ECO:0007669"/>
    <property type="project" value="InterPro"/>
</dbReference>
<dbReference type="InterPro" id="IPR018487">
    <property type="entry name" value="Hemopexin-like_repeat"/>
</dbReference>
<evidence type="ECO:0000256" key="3">
    <source>
        <dbReference type="ARBA" id="ARBA00022729"/>
    </source>
</evidence>
<dbReference type="PROSITE" id="PS51642">
    <property type="entry name" value="HEMOPEXIN_2"/>
    <property type="match status" value="4"/>
</dbReference>
<evidence type="ECO:0000256" key="5">
    <source>
        <dbReference type="ARBA" id="ARBA00023157"/>
    </source>
</evidence>
<protein>
    <submittedName>
        <fullName evidence="12">Vitronectin b</fullName>
    </submittedName>
</protein>
<keyword evidence="5" id="KW-1015">Disulfide bond</keyword>
<feature type="compositionally biased region" description="Basic residues" evidence="8">
    <location>
        <begin position="338"/>
        <end position="356"/>
    </location>
</feature>
<keyword evidence="11" id="KW-1185">Reference proteome</keyword>
<dbReference type="InterPro" id="IPR036375">
    <property type="entry name" value="Hemopexin-like_dom_sf"/>
</dbReference>
<feature type="signal peptide" evidence="9">
    <location>
        <begin position="1"/>
        <end position="17"/>
    </location>
</feature>
<comment type="subcellular location">
    <subcellularLocation>
        <location evidence="1">Secreted</location>
    </subcellularLocation>
</comment>
<feature type="region of interest" description="Disordered" evidence="8">
    <location>
        <begin position="70"/>
        <end position="114"/>
    </location>
</feature>
<dbReference type="GO" id="GO:0033627">
    <property type="term" value="P:cell adhesion mediated by integrin"/>
    <property type="evidence" value="ECO:0007669"/>
    <property type="project" value="TreeGrafter"/>
</dbReference>
<dbReference type="InterPro" id="IPR051298">
    <property type="entry name" value="Heme_transport/Cell_adhesion"/>
</dbReference>
<dbReference type="Pfam" id="PF01033">
    <property type="entry name" value="Somatomedin_B"/>
    <property type="match status" value="1"/>
</dbReference>
<evidence type="ECO:0000256" key="8">
    <source>
        <dbReference type="SAM" id="MobiDB-lite"/>
    </source>
</evidence>
<evidence type="ECO:0000256" key="2">
    <source>
        <dbReference type="ARBA" id="ARBA00022525"/>
    </source>
</evidence>
<dbReference type="PRINTS" id="PR00022">
    <property type="entry name" value="SOMATOMEDINB"/>
</dbReference>
<gene>
    <name evidence="12" type="primary">vtnb</name>
</gene>
<dbReference type="PROSITE" id="PS50958">
    <property type="entry name" value="SMB_2"/>
    <property type="match status" value="1"/>
</dbReference>
<evidence type="ECO:0000256" key="4">
    <source>
        <dbReference type="ARBA" id="ARBA00022737"/>
    </source>
</evidence>
<feature type="chain" id="PRO_5028146445" evidence="9">
    <location>
        <begin position="18"/>
        <end position="460"/>
    </location>
</feature>
<dbReference type="Gene3D" id="4.10.410.20">
    <property type="match status" value="1"/>
</dbReference>
<keyword evidence="6" id="KW-0325">Glycoprotein</keyword>
<keyword evidence="4" id="KW-0677">Repeat</keyword>
<dbReference type="CDD" id="cd00094">
    <property type="entry name" value="HX"/>
    <property type="match status" value="1"/>
</dbReference>
<feature type="region of interest" description="Disordered" evidence="8">
    <location>
        <begin position="331"/>
        <end position="357"/>
    </location>
</feature>
<dbReference type="GO" id="GO:0050840">
    <property type="term" value="F:extracellular matrix binding"/>
    <property type="evidence" value="ECO:0007669"/>
    <property type="project" value="TreeGrafter"/>
</dbReference>
<organism evidence="11 12">
    <name type="scientific">Clupea harengus</name>
    <name type="common">Atlantic herring</name>
    <dbReference type="NCBI Taxonomy" id="7950"/>
    <lineage>
        <taxon>Eukaryota</taxon>
        <taxon>Metazoa</taxon>
        <taxon>Chordata</taxon>
        <taxon>Craniata</taxon>
        <taxon>Vertebrata</taxon>
        <taxon>Euteleostomi</taxon>
        <taxon>Actinopterygii</taxon>
        <taxon>Neopterygii</taxon>
        <taxon>Teleostei</taxon>
        <taxon>Clupei</taxon>
        <taxon>Clupeiformes</taxon>
        <taxon>Clupeoidei</taxon>
        <taxon>Clupeidae</taxon>
        <taxon>Clupea</taxon>
    </lineage>
</organism>
<dbReference type="SUPFAM" id="SSF50923">
    <property type="entry name" value="Hemopexin-like domain"/>
    <property type="match status" value="2"/>
</dbReference>
<evidence type="ECO:0000256" key="1">
    <source>
        <dbReference type="ARBA" id="ARBA00004613"/>
    </source>
</evidence>
<dbReference type="InterPro" id="IPR020436">
    <property type="entry name" value="SMB_chordata"/>
</dbReference>
<evidence type="ECO:0000313" key="12">
    <source>
        <dbReference type="RefSeq" id="XP_012678452.1"/>
    </source>
</evidence>
<dbReference type="Pfam" id="PF00045">
    <property type="entry name" value="Hemopexin"/>
    <property type="match status" value="4"/>
</dbReference>
<dbReference type="AlphaFoldDB" id="A0A6P3VRN6"/>
<feature type="domain" description="SMB" evidence="10">
    <location>
        <begin position="18"/>
        <end position="61"/>
    </location>
</feature>
<name>A0A6P3VRN6_CLUHA</name>
<keyword evidence="3 9" id="KW-0732">Signal</keyword>
<feature type="repeat" description="Hemopexin" evidence="7">
    <location>
        <begin position="402"/>
        <end position="453"/>
    </location>
</feature>
<evidence type="ECO:0000256" key="7">
    <source>
        <dbReference type="PROSITE-ProRule" id="PRU01011"/>
    </source>
</evidence>
<dbReference type="GeneID" id="105896257"/>
<dbReference type="GO" id="GO:0030247">
    <property type="term" value="F:polysaccharide binding"/>
    <property type="evidence" value="ECO:0007669"/>
    <property type="project" value="InterPro"/>
</dbReference>
<dbReference type="PROSITE" id="PS00524">
    <property type="entry name" value="SMB_1"/>
    <property type="match status" value="1"/>
</dbReference>
<dbReference type="InterPro" id="IPR036024">
    <property type="entry name" value="Somatomedin_B-like_dom_sf"/>
</dbReference>
<evidence type="ECO:0000259" key="10">
    <source>
        <dbReference type="PROSITE" id="PS50958"/>
    </source>
</evidence>
<dbReference type="SMART" id="SM00201">
    <property type="entry name" value="SO"/>
    <property type="match status" value="1"/>
</dbReference>
<dbReference type="GO" id="GO:0005178">
    <property type="term" value="F:integrin binding"/>
    <property type="evidence" value="ECO:0007669"/>
    <property type="project" value="TreeGrafter"/>
</dbReference>
<dbReference type="KEGG" id="char:105896257"/>
<accession>A0A6P3VRN6</accession>
<dbReference type="Proteomes" id="UP000515152">
    <property type="component" value="Chromosome 8"/>
</dbReference>
<dbReference type="GO" id="GO:0007160">
    <property type="term" value="P:cell-matrix adhesion"/>
    <property type="evidence" value="ECO:0007669"/>
    <property type="project" value="TreeGrafter"/>
</dbReference>
<dbReference type="RefSeq" id="XP_012678452.1">
    <property type="nucleotide sequence ID" value="XM_012822998.3"/>
</dbReference>
<dbReference type="Gene3D" id="2.110.10.10">
    <property type="entry name" value="Hemopexin-like domain"/>
    <property type="match status" value="2"/>
</dbReference>
<dbReference type="PANTHER" id="PTHR22917:SF3">
    <property type="entry name" value="VITRONECTIN"/>
    <property type="match status" value="1"/>
</dbReference>
<dbReference type="InterPro" id="IPR000585">
    <property type="entry name" value="Hemopexin-like_dom"/>
</dbReference>
<evidence type="ECO:0000313" key="11">
    <source>
        <dbReference type="Proteomes" id="UP000515152"/>
    </source>
</evidence>
<dbReference type="GO" id="GO:0005044">
    <property type="term" value="F:scavenger receptor activity"/>
    <property type="evidence" value="ECO:0007669"/>
    <property type="project" value="InterPro"/>
</dbReference>
<feature type="repeat" description="Hemopexin" evidence="7">
    <location>
        <begin position="169"/>
        <end position="216"/>
    </location>
</feature>
<reference evidence="12" key="1">
    <citation type="submission" date="2025-08" db="UniProtKB">
        <authorList>
            <consortium name="RefSeq"/>
        </authorList>
    </citation>
    <scope>IDENTIFICATION</scope>
</reference>
<proteinExistence type="predicted"/>
<feature type="repeat" description="Hemopexin" evidence="7">
    <location>
        <begin position="217"/>
        <end position="267"/>
    </location>
</feature>
<dbReference type="GO" id="GO:0005615">
    <property type="term" value="C:extracellular space"/>
    <property type="evidence" value="ECO:0007669"/>
    <property type="project" value="TreeGrafter"/>
</dbReference>
<evidence type="ECO:0000256" key="9">
    <source>
        <dbReference type="SAM" id="SignalP"/>
    </source>
</evidence>
<dbReference type="SUPFAM" id="SSF90188">
    <property type="entry name" value="Somatomedin B domain"/>
    <property type="match status" value="1"/>
</dbReference>
<evidence type="ECO:0000256" key="6">
    <source>
        <dbReference type="ARBA" id="ARBA00023180"/>
    </source>
</evidence>